<dbReference type="Gene3D" id="2.60.40.10">
    <property type="entry name" value="Immunoglobulins"/>
    <property type="match status" value="1"/>
</dbReference>
<evidence type="ECO:0000256" key="2">
    <source>
        <dbReference type="ARBA" id="ARBA00023326"/>
    </source>
</evidence>
<keyword evidence="1" id="KW-0326">Glycosidase</keyword>
<dbReference type="GO" id="GO:0000272">
    <property type="term" value="P:polysaccharide catabolic process"/>
    <property type="evidence" value="ECO:0007669"/>
    <property type="project" value="UniProtKB-KW"/>
</dbReference>
<keyword evidence="6" id="KW-1185">Reference proteome</keyword>
<gene>
    <name evidence="5" type="ORF">E1286_45005</name>
</gene>
<sequence length="148" mass="15644">MAVGGTVLAVHLSLQQPATPRTTTADTARPQQPGAESPAPIDERDVAALAPRRVKVTADRGALVELAWVLPARARDYPVVVQRSPVEEGEQPVTALDQGATSTRLAGLDPGTGYCFLVGVPLRISEDSTVAWSEPACIRGAKARPTRR</sequence>
<organism evidence="5 6">
    <name type="scientific">Nonomuraea terrae</name>
    <dbReference type="NCBI Taxonomy" id="2530383"/>
    <lineage>
        <taxon>Bacteria</taxon>
        <taxon>Bacillati</taxon>
        <taxon>Actinomycetota</taxon>
        <taxon>Actinomycetes</taxon>
        <taxon>Streptosporangiales</taxon>
        <taxon>Streptosporangiaceae</taxon>
        <taxon>Nonomuraea</taxon>
    </lineage>
</organism>
<evidence type="ECO:0000256" key="1">
    <source>
        <dbReference type="ARBA" id="ARBA00023295"/>
    </source>
</evidence>
<keyword evidence="2" id="KW-0119">Carbohydrate metabolism</keyword>
<feature type="region of interest" description="Disordered" evidence="3">
    <location>
        <begin position="13"/>
        <end position="45"/>
    </location>
</feature>
<dbReference type="InterPro" id="IPR003961">
    <property type="entry name" value="FN3_dom"/>
</dbReference>
<feature type="compositionally biased region" description="Low complexity" evidence="3">
    <location>
        <begin position="15"/>
        <end position="33"/>
    </location>
</feature>
<name>A0A4R4XKT0_9ACTN</name>
<evidence type="ECO:0000259" key="4">
    <source>
        <dbReference type="PROSITE" id="PS50853"/>
    </source>
</evidence>
<dbReference type="EMBL" id="SMKQ01000320">
    <property type="protein sequence ID" value="TDD31369.1"/>
    <property type="molecule type" value="Genomic_DNA"/>
</dbReference>
<dbReference type="InterPro" id="IPR036116">
    <property type="entry name" value="FN3_sf"/>
</dbReference>
<dbReference type="InterPro" id="IPR013783">
    <property type="entry name" value="Ig-like_fold"/>
</dbReference>
<dbReference type="SUPFAM" id="SSF49265">
    <property type="entry name" value="Fibronectin type III"/>
    <property type="match status" value="1"/>
</dbReference>
<comment type="caution">
    <text evidence="5">The sequence shown here is derived from an EMBL/GenBank/DDBJ whole genome shotgun (WGS) entry which is preliminary data.</text>
</comment>
<dbReference type="AlphaFoldDB" id="A0A4R4XKT0"/>
<dbReference type="OrthoDB" id="3539649at2"/>
<dbReference type="PROSITE" id="PS50853">
    <property type="entry name" value="FN3"/>
    <property type="match status" value="1"/>
</dbReference>
<evidence type="ECO:0000256" key="3">
    <source>
        <dbReference type="SAM" id="MobiDB-lite"/>
    </source>
</evidence>
<reference evidence="5 6" key="1">
    <citation type="submission" date="2019-03" db="EMBL/GenBank/DDBJ databases">
        <title>Draft genome sequences of novel Actinobacteria.</title>
        <authorList>
            <person name="Sahin N."/>
            <person name="Ay H."/>
            <person name="Saygin H."/>
        </authorList>
    </citation>
    <scope>NUCLEOTIDE SEQUENCE [LARGE SCALE GENOMIC DNA]</scope>
    <source>
        <strain evidence="5 6">CH32</strain>
    </source>
</reference>
<evidence type="ECO:0000313" key="5">
    <source>
        <dbReference type="EMBL" id="TDD31369.1"/>
    </source>
</evidence>
<dbReference type="Proteomes" id="UP000295302">
    <property type="component" value="Unassembled WGS sequence"/>
</dbReference>
<dbReference type="GO" id="GO:0016798">
    <property type="term" value="F:hydrolase activity, acting on glycosyl bonds"/>
    <property type="evidence" value="ECO:0007669"/>
    <property type="project" value="UniProtKB-KW"/>
</dbReference>
<keyword evidence="1" id="KW-0378">Hydrolase</keyword>
<evidence type="ECO:0000313" key="6">
    <source>
        <dbReference type="Proteomes" id="UP000295302"/>
    </source>
</evidence>
<accession>A0A4R4XKT0</accession>
<proteinExistence type="predicted"/>
<keyword evidence="2" id="KW-0624">Polysaccharide degradation</keyword>
<protein>
    <recommendedName>
        <fullName evidence="4">Fibronectin type-III domain-containing protein</fullName>
    </recommendedName>
</protein>
<feature type="domain" description="Fibronectin type-III" evidence="4">
    <location>
        <begin position="50"/>
        <end position="144"/>
    </location>
</feature>